<evidence type="ECO:0000313" key="2">
    <source>
        <dbReference type="Proteomes" id="UP000194933"/>
    </source>
</evidence>
<accession>A0A242JYE6</accession>
<evidence type="ECO:0000313" key="1">
    <source>
        <dbReference type="EMBL" id="OTP10344.1"/>
    </source>
</evidence>
<keyword evidence="2" id="KW-1185">Reference proteome</keyword>
<name>A0A242JYE6_9ENTE</name>
<reference evidence="1 2" key="1">
    <citation type="submission" date="2017-05" db="EMBL/GenBank/DDBJ databases">
        <title>The Genome Sequence of Enterococcus sp. 10A9_DIV0425.</title>
        <authorList>
            <consortium name="The Broad Institute Genomics Platform"/>
            <consortium name="The Broad Institute Genomic Center for Infectious Diseases"/>
            <person name="Earl A."/>
            <person name="Manson A."/>
            <person name="Schwartman J."/>
            <person name="Gilmore M."/>
            <person name="Abouelleil A."/>
            <person name="Cao P."/>
            <person name="Chapman S."/>
            <person name="Cusick C."/>
            <person name="Shea T."/>
            <person name="Young S."/>
            <person name="Neafsey D."/>
            <person name="Nusbaum C."/>
            <person name="Birren B."/>
        </authorList>
    </citation>
    <scope>NUCLEOTIDE SEQUENCE [LARGE SCALE GENOMIC DNA]</scope>
    <source>
        <strain evidence="1 2">10A9_DIV0425</strain>
    </source>
</reference>
<dbReference type="EMBL" id="NGMO01000003">
    <property type="protein sequence ID" value="OTP10344.1"/>
    <property type="molecule type" value="Genomic_DNA"/>
</dbReference>
<sequence length="173" mass="19985">MLQHDPECKMFFFADAFHLNPDIDSEVELSLSTREVIIQESTHAVSGTEDVVKYNYPEKNFRRSGEEVLEEFISGTTDILEIDAFNKFVNQLAEELNLPNLSHDTVAEAIKIDPMLWSNFQMTNAEMVMVILRDFASGRGFEDELRITRDLNDVKLRKGRIFLFTALTYVYGY</sequence>
<proteinExistence type="predicted"/>
<protein>
    <submittedName>
        <fullName evidence="1">Uncharacterized protein</fullName>
    </submittedName>
</protein>
<dbReference type="Proteomes" id="UP000194933">
    <property type="component" value="Unassembled WGS sequence"/>
</dbReference>
<dbReference type="RefSeq" id="WP_086285100.1">
    <property type="nucleotide sequence ID" value="NZ_NGMO01000003.1"/>
</dbReference>
<organism evidence="1 2">
    <name type="scientific">Candidatus Enterococcus wittei</name>
    <dbReference type="NCBI Taxonomy" id="1987383"/>
    <lineage>
        <taxon>Bacteria</taxon>
        <taxon>Bacillati</taxon>
        <taxon>Bacillota</taxon>
        <taxon>Bacilli</taxon>
        <taxon>Lactobacillales</taxon>
        <taxon>Enterococcaceae</taxon>
        <taxon>Enterococcus</taxon>
    </lineage>
</organism>
<dbReference type="AlphaFoldDB" id="A0A242JYE6"/>
<gene>
    <name evidence="1" type="ORF">A5844_002044</name>
</gene>
<comment type="caution">
    <text evidence="1">The sequence shown here is derived from an EMBL/GenBank/DDBJ whole genome shotgun (WGS) entry which is preliminary data.</text>
</comment>